<feature type="domain" description="YdhG-like" evidence="2">
    <location>
        <begin position="93"/>
        <end position="184"/>
    </location>
</feature>
<protein>
    <recommendedName>
        <fullName evidence="2">YdhG-like domain-containing protein</fullName>
    </recommendedName>
</protein>
<dbReference type="Pfam" id="PF08818">
    <property type="entry name" value="DUF1801"/>
    <property type="match status" value="1"/>
</dbReference>
<evidence type="ECO:0000256" key="1">
    <source>
        <dbReference type="SAM" id="MobiDB-lite"/>
    </source>
</evidence>
<evidence type="ECO:0000313" key="4">
    <source>
        <dbReference type="Proteomes" id="UP000575083"/>
    </source>
</evidence>
<feature type="region of interest" description="Disordered" evidence="1">
    <location>
        <begin position="1"/>
        <end position="39"/>
    </location>
</feature>
<evidence type="ECO:0000313" key="3">
    <source>
        <dbReference type="EMBL" id="MBB6559023.1"/>
    </source>
</evidence>
<gene>
    <name evidence="3" type="ORF">HNP48_001687</name>
</gene>
<sequence>MKASSPPTKSSKTVALAKPAPTATRSVAAPAKKPAAVAGKPAAPAKKAAAVPVAKKQPAAKPVLLSGDNPQIAKADGDAPVQAYIAAIPDDWRRALCARLDVLVEANVPQVLKAVRWNSPFYGIAGQGWFLGYHVFAKFIKVSFFKGASLNPPPEGGAGEDARWVNIHEGGLDEAQMVAWIQQAAALPGWGKN</sequence>
<dbReference type="Gene3D" id="3.90.1150.200">
    <property type="match status" value="1"/>
</dbReference>
<organism evidence="3 4">
    <name type="scientific">Acidovorax soli</name>
    <dbReference type="NCBI Taxonomy" id="592050"/>
    <lineage>
        <taxon>Bacteria</taxon>
        <taxon>Pseudomonadati</taxon>
        <taxon>Pseudomonadota</taxon>
        <taxon>Betaproteobacteria</taxon>
        <taxon>Burkholderiales</taxon>
        <taxon>Comamonadaceae</taxon>
        <taxon>Acidovorax</taxon>
    </lineage>
</organism>
<accession>A0A7X0PBT1</accession>
<keyword evidence="4" id="KW-1185">Reference proteome</keyword>
<comment type="caution">
    <text evidence="3">The sequence shown here is derived from an EMBL/GenBank/DDBJ whole genome shotgun (WGS) entry which is preliminary data.</text>
</comment>
<feature type="compositionally biased region" description="Low complexity" evidence="1">
    <location>
        <begin position="27"/>
        <end position="39"/>
    </location>
</feature>
<dbReference type="InterPro" id="IPR014922">
    <property type="entry name" value="YdhG-like"/>
</dbReference>
<dbReference type="Proteomes" id="UP000575083">
    <property type="component" value="Unassembled WGS sequence"/>
</dbReference>
<feature type="compositionally biased region" description="Low complexity" evidence="1">
    <location>
        <begin position="1"/>
        <end position="13"/>
    </location>
</feature>
<dbReference type="SUPFAM" id="SSF159888">
    <property type="entry name" value="YdhG-like"/>
    <property type="match status" value="1"/>
</dbReference>
<dbReference type="AlphaFoldDB" id="A0A7X0PBT1"/>
<reference evidence="3 4" key="1">
    <citation type="submission" date="2020-08" db="EMBL/GenBank/DDBJ databases">
        <title>Functional genomics of gut bacteria from endangered species of beetles.</title>
        <authorList>
            <person name="Carlos-Shanley C."/>
        </authorList>
    </citation>
    <scope>NUCLEOTIDE SEQUENCE [LARGE SCALE GENOMIC DNA]</scope>
    <source>
        <strain evidence="3 4">S00198</strain>
    </source>
</reference>
<proteinExistence type="predicted"/>
<name>A0A7X0PBT1_9BURK</name>
<evidence type="ECO:0000259" key="2">
    <source>
        <dbReference type="Pfam" id="PF08818"/>
    </source>
</evidence>
<dbReference type="EMBL" id="JACHLK010000002">
    <property type="protein sequence ID" value="MBB6559023.1"/>
    <property type="molecule type" value="Genomic_DNA"/>
</dbReference>